<dbReference type="OrthoDB" id="951108at2"/>
<organism evidence="5 6">
    <name type="scientific">Algoriella xinjiangensis</name>
    <dbReference type="NCBI Taxonomy" id="684065"/>
    <lineage>
        <taxon>Bacteria</taxon>
        <taxon>Pseudomonadati</taxon>
        <taxon>Bacteroidota</taxon>
        <taxon>Flavobacteriia</taxon>
        <taxon>Flavobacteriales</taxon>
        <taxon>Weeksellaceae</taxon>
        <taxon>Algoriella</taxon>
    </lineage>
</organism>
<keyword evidence="6" id="KW-1185">Reference proteome</keyword>
<feature type="domain" description="Secretion system C-terminal sorting" evidence="4">
    <location>
        <begin position="206"/>
        <end position="275"/>
    </location>
</feature>
<evidence type="ECO:0000259" key="3">
    <source>
        <dbReference type="Pfam" id="PF07675"/>
    </source>
</evidence>
<proteinExistence type="predicted"/>
<dbReference type="Proteomes" id="UP000199149">
    <property type="component" value="Unassembled WGS sequence"/>
</dbReference>
<name>A0A1I4UPY0_9FLAO</name>
<evidence type="ECO:0000313" key="6">
    <source>
        <dbReference type="Proteomes" id="UP000199149"/>
    </source>
</evidence>
<feature type="signal peptide" evidence="2">
    <location>
        <begin position="1"/>
        <end position="18"/>
    </location>
</feature>
<feature type="domain" description="Cleaved adhesin" evidence="3">
    <location>
        <begin position="30"/>
        <end position="189"/>
    </location>
</feature>
<sequence length="277" mass="30364">MKQILFSFLTIAAVSANAQSVVYFEDFNKATTTTPPAGWVFEDMDGDGYNFGDMYFVPDTAGQPSTPISLISRSWQVAPLTPDNAATSPLIDLTKVSGPIKLEWKVTAANNTAWNSENYSVYVHTLEDVYEAVLETPVFTETYKGAGGIPGVQTKSVDISAFAGKSVFVTFRHHNVTDMDYISLDDVKVTGETLGVSDLNQAKVSIYPNPVQDEFKLNLSQSYNSSKVQVTVTDLTGKKVKSFSGNETYNISELNKGIYILTVTDGVNKFTQKIIKK</sequence>
<reference evidence="6" key="1">
    <citation type="submission" date="2016-10" db="EMBL/GenBank/DDBJ databases">
        <authorList>
            <person name="Varghese N."/>
            <person name="Submissions S."/>
        </authorList>
    </citation>
    <scope>NUCLEOTIDE SEQUENCE [LARGE SCALE GENOMIC DNA]</scope>
    <source>
        <strain evidence="6">XJ109</strain>
    </source>
</reference>
<evidence type="ECO:0000259" key="4">
    <source>
        <dbReference type="Pfam" id="PF18962"/>
    </source>
</evidence>
<dbReference type="STRING" id="684065.SAMN05421738_10444"/>
<dbReference type="NCBIfam" id="TIGR04183">
    <property type="entry name" value="Por_Secre_tail"/>
    <property type="match status" value="1"/>
</dbReference>
<dbReference type="NCBIfam" id="NF038128">
    <property type="entry name" value="choice_anch_J"/>
    <property type="match status" value="1"/>
</dbReference>
<dbReference type="Gene3D" id="2.60.120.200">
    <property type="match status" value="1"/>
</dbReference>
<dbReference type="InterPro" id="IPR026444">
    <property type="entry name" value="Secre_tail"/>
</dbReference>
<feature type="chain" id="PRO_5011693590" evidence="2">
    <location>
        <begin position="19"/>
        <end position="277"/>
    </location>
</feature>
<dbReference type="AlphaFoldDB" id="A0A1I4UPY0"/>
<protein>
    <submittedName>
        <fullName evidence="5">Por secretion system C-terminal sorting domain-containing protein</fullName>
    </submittedName>
</protein>
<dbReference type="InterPro" id="IPR011628">
    <property type="entry name" value="Cleaved_adhesin"/>
</dbReference>
<evidence type="ECO:0000313" key="5">
    <source>
        <dbReference type="EMBL" id="SFM90991.1"/>
    </source>
</evidence>
<evidence type="ECO:0000256" key="1">
    <source>
        <dbReference type="ARBA" id="ARBA00022729"/>
    </source>
</evidence>
<dbReference type="RefSeq" id="WP_092906976.1">
    <property type="nucleotide sequence ID" value="NZ_FOUZ01000004.1"/>
</dbReference>
<evidence type="ECO:0000256" key="2">
    <source>
        <dbReference type="SAM" id="SignalP"/>
    </source>
</evidence>
<gene>
    <name evidence="5" type="ORF">SAMN05421738_10444</name>
</gene>
<dbReference type="EMBL" id="FOUZ01000004">
    <property type="protein sequence ID" value="SFM90991.1"/>
    <property type="molecule type" value="Genomic_DNA"/>
</dbReference>
<accession>A0A1I4UPY0</accession>
<dbReference type="Pfam" id="PF07675">
    <property type="entry name" value="Cleaved_Adhesin"/>
    <property type="match status" value="1"/>
</dbReference>
<dbReference type="Pfam" id="PF18962">
    <property type="entry name" value="Por_Secre_tail"/>
    <property type="match status" value="1"/>
</dbReference>
<keyword evidence="1 2" id="KW-0732">Signal</keyword>